<gene>
    <name evidence="2" type="primary">ct_2</name>
    <name evidence="2" type="ORF">TNCV_4637721</name>
</gene>
<feature type="non-terminal residue" evidence="2">
    <location>
        <position position="1"/>
    </location>
</feature>
<evidence type="ECO:0000313" key="3">
    <source>
        <dbReference type="Proteomes" id="UP000887159"/>
    </source>
</evidence>
<evidence type="ECO:0000313" key="2">
    <source>
        <dbReference type="EMBL" id="GFY32665.1"/>
    </source>
</evidence>
<keyword evidence="2" id="KW-0371">Homeobox</keyword>
<dbReference type="EMBL" id="BMAU01021404">
    <property type="protein sequence ID" value="GFY32665.1"/>
    <property type="molecule type" value="Genomic_DNA"/>
</dbReference>
<reference evidence="2" key="1">
    <citation type="submission" date="2020-08" db="EMBL/GenBank/DDBJ databases">
        <title>Multicomponent nature underlies the extraordinary mechanical properties of spider dragline silk.</title>
        <authorList>
            <person name="Kono N."/>
            <person name="Nakamura H."/>
            <person name="Mori M."/>
            <person name="Yoshida Y."/>
            <person name="Ohtoshi R."/>
            <person name="Malay A.D."/>
            <person name="Moran D.A.P."/>
            <person name="Tomita M."/>
            <person name="Numata K."/>
            <person name="Arakawa K."/>
        </authorList>
    </citation>
    <scope>NUCLEOTIDE SEQUENCE</scope>
</reference>
<comment type="caution">
    <text evidence="2">The sequence shown here is derived from an EMBL/GenBank/DDBJ whole genome shotgun (WGS) entry which is preliminary data.</text>
</comment>
<keyword evidence="2" id="KW-0238">DNA-binding</keyword>
<organism evidence="2 3">
    <name type="scientific">Trichonephila clavipes</name>
    <name type="common">Golden silk orbweaver</name>
    <name type="synonym">Nephila clavipes</name>
    <dbReference type="NCBI Taxonomy" id="2585209"/>
    <lineage>
        <taxon>Eukaryota</taxon>
        <taxon>Metazoa</taxon>
        <taxon>Ecdysozoa</taxon>
        <taxon>Arthropoda</taxon>
        <taxon>Chelicerata</taxon>
        <taxon>Arachnida</taxon>
        <taxon>Araneae</taxon>
        <taxon>Araneomorphae</taxon>
        <taxon>Entelegynae</taxon>
        <taxon>Araneoidea</taxon>
        <taxon>Nephilidae</taxon>
        <taxon>Trichonephila</taxon>
    </lineage>
</organism>
<evidence type="ECO:0000256" key="1">
    <source>
        <dbReference type="SAM" id="Coils"/>
    </source>
</evidence>
<dbReference type="Proteomes" id="UP000887159">
    <property type="component" value="Unassembled WGS sequence"/>
</dbReference>
<accession>A0A8X6WDB3</accession>
<proteinExistence type="predicted"/>
<sequence>MIGGGDNCSTAAVGAVDDQWPLCLMLWSSLADRFSPALIREVFVGDGACLCSPTFSNPSMDILKTLGRPWYPSGYDHGDLSVASSSATEDPPCRGGQCTLNLSRLTILPLRAALGEECLNDGCEDEEQMKDRIGRREEEERMTQSPDALIGSINLHMELATKKREVSHLVDEMQRLQSSINNLKEISTSK</sequence>
<keyword evidence="3" id="KW-1185">Reference proteome</keyword>
<feature type="coiled-coil region" evidence="1">
    <location>
        <begin position="159"/>
        <end position="186"/>
    </location>
</feature>
<dbReference type="GO" id="GO:0003677">
    <property type="term" value="F:DNA binding"/>
    <property type="evidence" value="ECO:0007669"/>
    <property type="project" value="UniProtKB-KW"/>
</dbReference>
<keyword evidence="1" id="KW-0175">Coiled coil</keyword>
<protein>
    <submittedName>
        <fullName evidence="2">Homeobox protein cut-like</fullName>
    </submittedName>
</protein>
<name>A0A8X6WDB3_TRICX</name>
<dbReference type="AlphaFoldDB" id="A0A8X6WDB3"/>